<feature type="chain" id="PRO_5013261902" evidence="4">
    <location>
        <begin position="33"/>
        <end position="350"/>
    </location>
</feature>
<gene>
    <name evidence="6" type="ORF">SAMN05421508_108200</name>
</gene>
<dbReference type="RefSeq" id="WP_176525249.1">
    <property type="nucleotide sequence ID" value="NZ_OCNJ01000008.1"/>
</dbReference>
<dbReference type="EMBL" id="OCNJ01000008">
    <property type="protein sequence ID" value="SOD99044.1"/>
    <property type="molecule type" value="Genomic_DNA"/>
</dbReference>
<accession>A0A286GVJ7</accession>
<evidence type="ECO:0000256" key="3">
    <source>
        <dbReference type="ARBA" id="ARBA00022729"/>
    </source>
</evidence>
<dbReference type="SUPFAM" id="SSF53850">
    <property type="entry name" value="Periplasmic binding protein-like II"/>
    <property type="match status" value="1"/>
</dbReference>
<organism evidence="6 7">
    <name type="scientific">Caenispirillum bisanense</name>
    <dbReference type="NCBI Taxonomy" id="414052"/>
    <lineage>
        <taxon>Bacteria</taxon>
        <taxon>Pseudomonadati</taxon>
        <taxon>Pseudomonadota</taxon>
        <taxon>Alphaproteobacteria</taxon>
        <taxon>Rhodospirillales</taxon>
        <taxon>Novispirillaceae</taxon>
        <taxon>Caenispirillum</taxon>
    </lineage>
</organism>
<keyword evidence="2" id="KW-0813">Transport</keyword>
<proteinExistence type="inferred from homology"/>
<keyword evidence="7" id="KW-1185">Reference proteome</keyword>
<name>A0A286GVJ7_9PROT</name>
<keyword evidence="3 4" id="KW-0732">Signal</keyword>
<evidence type="ECO:0000313" key="7">
    <source>
        <dbReference type="Proteomes" id="UP000219621"/>
    </source>
</evidence>
<evidence type="ECO:0000256" key="2">
    <source>
        <dbReference type="ARBA" id="ARBA00022448"/>
    </source>
</evidence>
<reference evidence="6 7" key="1">
    <citation type="submission" date="2017-09" db="EMBL/GenBank/DDBJ databases">
        <authorList>
            <person name="Ehlers B."/>
            <person name="Leendertz F.H."/>
        </authorList>
    </citation>
    <scope>NUCLEOTIDE SEQUENCE [LARGE SCALE GENOMIC DNA]</scope>
    <source>
        <strain evidence="6 7">USBA 140</strain>
    </source>
</reference>
<feature type="domain" description="Solute-binding protein family 3/N-terminal" evidence="5">
    <location>
        <begin position="44"/>
        <end position="273"/>
    </location>
</feature>
<comment type="similarity">
    <text evidence="1">Belongs to the bacterial solute-binding protein 3 family.</text>
</comment>
<protein>
    <submittedName>
        <fullName evidence="6">General L-amino acid transport system substrate-binding protein</fullName>
    </submittedName>
</protein>
<dbReference type="AlphaFoldDB" id="A0A286GVJ7"/>
<dbReference type="Pfam" id="PF00497">
    <property type="entry name" value="SBP_bac_3"/>
    <property type="match status" value="1"/>
</dbReference>
<evidence type="ECO:0000313" key="6">
    <source>
        <dbReference type="EMBL" id="SOD99044.1"/>
    </source>
</evidence>
<evidence type="ECO:0000259" key="5">
    <source>
        <dbReference type="SMART" id="SM00062"/>
    </source>
</evidence>
<dbReference type="SMART" id="SM00062">
    <property type="entry name" value="PBPb"/>
    <property type="match status" value="1"/>
</dbReference>
<dbReference type="Gene3D" id="3.40.190.10">
    <property type="entry name" value="Periplasmic binding protein-like II"/>
    <property type="match status" value="2"/>
</dbReference>
<dbReference type="InterPro" id="IPR051455">
    <property type="entry name" value="Bact_solute-bind_prot3"/>
</dbReference>
<dbReference type="GO" id="GO:0006865">
    <property type="term" value="P:amino acid transport"/>
    <property type="evidence" value="ECO:0007669"/>
    <property type="project" value="TreeGrafter"/>
</dbReference>
<dbReference type="Proteomes" id="UP000219621">
    <property type="component" value="Unassembled WGS sequence"/>
</dbReference>
<dbReference type="InterPro" id="IPR001638">
    <property type="entry name" value="Solute-binding_3/MltF_N"/>
</dbReference>
<feature type="signal peptide" evidence="4">
    <location>
        <begin position="1"/>
        <end position="32"/>
    </location>
</feature>
<sequence length="350" mass="37204">MTDRWKHLCRGAGSLLGAAAVVAGLAVPPATAADTVAAVRERGVLACGIGEIRGLAERRDDGRFVGFRADVCRAVAAAVLGEPDAVEFVPLVAGARFEALARNEIDVLVAGATWTLARDAGLPIQFTGVHFYDGQGFVAHRRSGWTSLDDVTEARVCVVSDTTSLDNLRTFARTTGRRLEPVERVTREGAWEAFVTNGCDLMTQDMTALVAGLRARAVDLADYTVLPDRISREPLSPAVRDGDKRWAALVRFVVNALVLAEAVGVTQAVAADPAAAAPDDPEARRLLGLEPGLGADLGLDDQWARRALAAVGHYGEVFERHLGAGSPLGLPRGDNALWRDGGLLYPLPMR</sequence>
<evidence type="ECO:0000256" key="4">
    <source>
        <dbReference type="SAM" id="SignalP"/>
    </source>
</evidence>
<dbReference type="PANTHER" id="PTHR30085">
    <property type="entry name" value="AMINO ACID ABC TRANSPORTER PERMEASE"/>
    <property type="match status" value="1"/>
</dbReference>
<dbReference type="PANTHER" id="PTHR30085:SF7">
    <property type="entry name" value="AMINO-ACID ABC TRANSPORTER-BINDING PROTEIN YHDW-RELATED"/>
    <property type="match status" value="1"/>
</dbReference>
<evidence type="ECO:0000256" key="1">
    <source>
        <dbReference type="ARBA" id="ARBA00010333"/>
    </source>
</evidence>